<dbReference type="PANTHER" id="PTHR37017">
    <property type="entry name" value="AB HYDROLASE-1 DOMAIN-CONTAINING PROTEIN-RELATED"/>
    <property type="match status" value="1"/>
</dbReference>
<keyword evidence="4" id="KW-1185">Reference proteome</keyword>
<dbReference type="AlphaFoldDB" id="A0A6A5R037"/>
<dbReference type="PANTHER" id="PTHR37017:SF11">
    <property type="entry name" value="ESTERASE_LIPASE_THIOESTERASE DOMAIN-CONTAINING PROTEIN"/>
    <property type="match status" value="1"/>
</dbReference>
<sequence>MAPYFSFIVLLCAFVSLLTGTGAAAVGTATKPTVILIPAAFSKATVYDKVKHKLSNTGYDIVAVDLPSVGRGASKVDRTPEIEAVQKVLSRRIHQGKDIVLVGNSYGATVICDAVKDFEDKSAMKYPSSSNGKILGLIFFSGFIPYISELSGAGPDIRHISPSWFRFESTKRVFWDNDIKNHPPQFTLYNLLPSSEARTYSGSLQPSSFAALNATATYIPYDGKFRTLYFIGKYDNTVPSALAESYLVQPGAKWENVTIDGDHSPMLSRPNEFVNIVRRFSREKA</sequence>
<dbReference type="Gene3D" id="3.40.50.1820">
    <property type="entry name" value="alpha/beta hydrolase"/>
    <property type="match status" value="1"/>
</dbReference>
<feature type="domain" description="AB hydrolase-1" evidence="2">
    <location>
        <begin position="34"/>
        <end position="274"/>
    </location>
</feature>
<dbReference type="InterPro" id="IPR029058">
    <property type="entry name" value="AB_hydrolase_fold"/>
</dbReference>
<feature type="signal peptide" evidence="1">
    <location>
        <begin position="1"/>
        <end position="23"/>
    </location>
</feature>
<evidence type="ECO:0000259" key="2">
    <source>
        <dbReference type="Pfam" id="PF12697"/>
    </source>
</evidence>
<evidence type="ECO:0000313" key="4">
    <source>
        <dbReference type="Proteomes" id="UP000800096"/>
    </source>
</evidence>
<dbReference type="InterPro" id="IPR052897">
    <property type="entry name" value="Sec-Metab_Biosynth_Hydrolase"/>
</dbReference>
<dbReference type="GO" id="GO:0016787">
    <property type="term" value="F:hydrolase activity"/>
    <property type="evidence" value="ECO:0007669"/>
    <property type="project" value="UniProtKB-KW"/>
</dbReference>
<reference evidence="3" key="1">
    <citation type="journal article" date="2020" name="Stud. Mycol.">
        <title>101 Dothideomycetes genomes: a test case for predicting lifestyles and emergence of pathogens.</title>
        <authorList>
            <person name="Haridas S."/>
            <person name="Albert R."/>
            <person name="Binder M."/>
            <person name="Bloem J."/>
            <person name="Labutti K."/>
            <person name="Salamov A."/>
            <person name="Andreopoulos B."/>
            <person name="Baker S."/>
            <person name="Barry K."/>
            <person name="Bills G."/>
            <person name="Bluhm B."/>
            <person name="Cannon C."/>
            <person name="Castanera R."/>
            <person name="Culley D."/>
            <person name="Daum C."/>
            <person name="Ezra D."/>
            <person name="Gonzalez J."/>
            <person name="Henrissat B."/>
            <person name="Kuo A."/>
            <person name="Liang C."/>
            <person name="Lipzen A."/>
            <person name="Lutzoni F."/>
            <person name="Magnuson J."/>
            <person name="Mondo S."/>
            <person name="Nolan M."/>
            <person name="Ohm R."/>
            <person name="Pangilinan J."/>
            <person name="Park H.-J."/>
            <person name="Ramirez L."/>
            <person name="Alfaro M."/>
            <person name="Sun H."/>
            <person name="Tritt A."/>
            <person name="Yoshinaga Y."/>
            <person name="Zwiers L.-H."/>
            <person name="Turgeon B."/>
            <person name="Goodwin S."/>
            <person name="Spatafora J."/>
            <person name="Crous P."/>
            <person name="Grigoriev I."/>
        </authorList>
    </citation>
    <scope>NUCLEOTIDE SEQUENCE</scope>
    <source>
        <strain evidence="3">HMLAC05119</strain>
    </source>
</reference>
<gene>
    <name evidence="3" type="ORF">BDU57DRAFT_15886</name>
</gene>
<evidence type="ECO:0000256" key="1">
    <source>
        <dbReference type="SAM" id="SignalP"/>
    </source>
</evidence>
<keyword evidence="1" id="KW-0732">Signal</keyword>
<feature type="chain" id="PRO_5025582748" evidence="1">
    <location>
        <begin position="24"/>
        <end position="285"/>
    </location>
</feature>
<protein>
    <submittedName>
        <fullName evidence="3">Alpha/Beta hydrolase protein</fullName>
    </submittedName>
</protein>
<dbReference type="Proteomes" id="UP000800096">
    <property type="component" value="Unassembled WGS sequence"/>
</dbReference>
<accession>A0A6A5R037</accession>
<dbReference type="SUPFAM" id="SSF53474">
    <property type="entry name" value="alpha/beta-Hydrolases"/>
    <property type="match status" value="1"/>
</dbReference>
<dbReference type="Pfam" id="PF12697">
    <property type="entry name" value="Abhydrolase_6"/>
    <property type="match status" value="1"/>
</dbReference>
<proteinExistence type="predicted"/>
<dbReference type="InterPro" id="IPR000073">
    <property type="entry name" value="AB_hydrolase_1"/>
</dbReference>
<dbReference type="OrthoDB" id="408373at2759"/>
<name>A0A6A5R037_AMPQU</name>
<keyword evidence="3" id="KW-0378">Hydrolase</keyword>
<organism evidence="3 4">
    <name type="scientific">Ampelomyces quisqualis</name>
    <name type="common">Powdery mildew agent</name>
    <dbReference type="NCBI Taxonomy" id="50730"/>
    <lineage>
        <taxon>Eukaryota</taxon>
        <taxon>Fungi</taxon>
        <taxon>Dikarya</taxon>
        <taxon>Ascomycota</taxon>
        <taxon>Pezizomycotina</taxon>
        <taxon>Dothideomycetes</taxon>
        <taxon>Pleosporomycetidae</taxon>
        <taxon>Pleosporales</taxon>
        <taxon>Pleosporineae</taxon>
        <taxon>Phaeosphaeriaceae</taxon>
        <taxon>Ampelomyces</taxon>
    </lineage>
</organism>
<evidence type="ECO:0000313" key="3">
    <source>
        <dbReference type="EMBL" id="KAF1920460.1"/>
    </source>
</evidence>
<dbReference type="EMBL" id="ML979132">
    <property type="protein sequence ID" value="KAF1920460.1"/>
    <property type="molecule type" value="Genomic_DNA"/>
</dbReference>